<evidence type="ECO:0000256" key="2">
    <source>
        <dbReference type="ARBA" id="ARBA00004496"/>
    </source>
</evidence>
<dbReference type="AlphaFoldDB" id="A0A414NF39"/>
<comment type="catalytic activity">
    <reaction evidence="1 9 10">
        <text>[protein]-peptidylproline (omega=180) = [protein]-peptidylproline (omega=0)</text>
        <dbReference type="Rhea" id="RHEA:16237"/>
        <dbReference type="Rhea" id="RHEA-COMP:10747"/>
        <dbReference type="Rhea" id="RHEA-COMP:10748"/>
        <dbReference type="ChEBI" id="CHEBI:83833"/>
        <dbReference type="ChEBI" id="CHEBI:83834"/>
        <dbReference type="EC" id="5.2.1.8"/>
    </reaction>
</comment>
<proteinExistence type="inferred from homology"/>
<organism evidence="12 13">
    <name type="scientific">Collinsella intestinalis</name>
    <dbReference type="NCBI Taxonomy" id="147207"/>
    <lineage>
        <taxon>Bacteria</taxon>
        <taxon>Bacillati</taxon>
        <taxon>Actinomycetota</taxon>
        <taxon>Coriobacteriia</taxon>
        <taxon>Coriobacteriales</taxon>
        <taxon>Coriobacteriaceae</taxon>
        <taxon>Collinsella</taxon>
    </lineage>
</organism>
<evidence type="ECO:0000256" key="10">
    <source>
        <dbReference type="RuleBase" id="RU003915"/>
    </source>
</evidence>
<dbReference type="GO" id="GO:0042026">
    <property type="term" value="P:protein refolding"/>
    <property type="evidence" value="ECO:0007669"/>
    <property type="project" value="UniProtKB-ARBA"/>
</dbReference>
<keyword evidence="13" id="KW-1185">Reference proteome</keyword>
<dbReference type="PROSITE" id="PS50059">
    <property type="entry name" value="FKBP_PPIASE"/>
    <property type="match status" value="1"/>
</dbReference>
<dbReference type="Pfam" id="PF00254">
    <property type="entry name" value="FKBP_C"/>
    <property type="match status" value="1"/>
</dbReference>
<comment type="caution">
    <text evidence="12">The sequence shown here is derived from an EMBL/GenBank/DDBJ whole genome shotgun (WGS) entry which is preliminary data.</text>
</comment>
<comment type="function">
    <text evidence="8">Also involved in hydrogenase metallocenter assembly, probably by participating in the nickel insertion step. This function in hydrogenase biosynthesis requires chaperone activity and the presence of the metal-binding domain, but not PPIase activity.</text>
</comment>
<sequence>MTIDPERITVTDFSLKHRVTVHYTGSFEDGEVFDTTIGRTPLTYVEGNHEVVPGFEVAVLGMEPGEKKTVRLEPKDAYGEHDPRLLYTMPTIEIPNYEDLIPGQLIYLMNGEGYQQLARVIRVADDADTLFDFNHPMAGHTLTFELELLSREPYTGEEA</sequence>
<keyword evidence="7 9" id="KW-0413">Isomerase</keyword>
<evidence type="ECO:0000313" key="12">
    <source>
        <dbReference type="EMBL" id="RHF38440.1"/>
    </source>
</evidence>
<evidence type="ECO:0000256" key="4">
    <source>
        <dbReference type="ARBA" id="ARBA00022490"/>
    </source>
</evidence>
<evidence type="ECO:0000256" key="7">
    <source>
        <dbReference type="ARBA" id="ARBA00023235"/>
    </source>
</evidence>
<protein>
    <recommendedName>
        <fullName evidence="10">Peptidyl-prolyl cis-trans isomerase</fullName>
        <ecNumber evidence="10">5.2.1.8</ecNumber>
    </recommendedName>
</protein>
<evidence type="ECO:0000256" key="9">
    <source>
        <dbReference type="PROSITE-ProRule" id="PRU00277"/>
    </source>
</evidence>
<dbReference type="EC" id="5.2.1.8" evidence="10"/>
<dbReference type="SUPFAM" id="SSF54534">
    <property type="entry name" value="FKBP-like"/>
    <property type="match status" value="1"/>
</dbReference>
<evidence type="ECO:0000256" key="8">
    <source>
        <dbReference type="ARBA" id="ARBA00037071"/>
    </source>
</evidence>
<dbReference type="GO" id="GO:0005737">
    <property type="term" value="C:cytoplasm"/>
    <property type="evidence" value="ECO:0007669"/>
    <property type="project" value="UniProtKB-SubCell"/>
</dbReference>
<reference evidence="12 13" key="1">
    <citation type="submission" date="2018-08" db="EMBL/GenBank/DDBJ databases">
        <title>A genome reference for cultivated species of the human gut microbiota.</title>
        <authorList>
            <person name="Zou Y."/>
            <person name="Xue W."/>
            <person name="Luo G."/>
        </authorList>
    </citation>
    <scope>NUCLEOTIDE SEQUENCE [LARGE SCALE GENOMIC DNA]</scope>
    <source>
        <strain evidence="12 13">AM25-33</strain>
    </source>
</reference>
<evidence type="ECO:0000259" key="11">
    <source>
        <dbReference type="PROSITE" id="PS50059"/>
    </source>
</evidence>
<feature type="domain" description="PPIase FKBP-type" evidence="11">
    <location>
        <begin position="16"/>
        <end position="101"/>
    </location>
</feature>
<keyword evidence="5 9" id="KW-0697">Rotamase</keyword>
<dbReference type="InterPro" id="IPR046357">
    <property type="entry name" value="PPIase_dom_sf"/>
</dbReference>
<dbReference type="Gene3D" id="3.10.50.40">
    <property type="match status" value="1"/>
</dbReference>
<dbReference type="EMBL" id="QSLJ01000001">
    <property type="protein sequence ID" value="RHF38440.1"/>
    <property type="molecule type" value="Genomic_DNA"/>
</dbReference>
<evidence type="ECO:0000256" key="1">
    <source>
        <dbReference type="ARBA" id="ARBA00000971"/>
    </source>
</evidence>
<evidence type="ECO:0000256" key="5">
    <source>
        <dbReference type="ARBA" id="ARBA00023110"/>
    </source>
</evidence>
<gene>
    <name evidence="12" type="ORF">DW682_01655</name>
</gene>
<keyword evidence="4" id="KW-0963">Cytoplasm</keyword>
<evidence type="ECO:0000313" key="13">
    <source>
        <dbReference type="Proteomes" id="UP000283983"/>
    </source>
</evidence>
<dbReference type="PANTHER" id="PTHR47861:SF3">
    <property type="entry name" value="FKBP-TYPE PEPTIDYL-PROLYL CIS-TRANS ISOMERASE SLYD"/>
    <property type="match status" value="1"/>
</dbReference>
<accession>A0A414NF39</accession>
<dbReference type="Proteomes" id="UP000283983">
    <property type="component" value="Unassembled WGS sequence"/>
</dbReference>
<evidence type="ECO:0000256" key="6">
    <source>
        <dbReference type="ARBA" id="ARBA00023186"/>
    </source>
</evidence>
<dbReference type="GO" id="GO:0003755">
    <property type="term" value="F:peptidyl-prolyl cis-trans isomerase activity"/>
    <property type="evidence" value="ECO:0007669"/>
    <property type="project" value="UniProtKB-UniRule"/>
</dbReference>
<comment type="similarity">
    <text evidence="3 10">Belongs to the FKBP-type PPIase family.</text>
</comment>
<keyword evidence="6" id="KW-0143">Chaperone</keyword>
<comment type="subcellular location">
    <subcellularLocation>
        <location evidence="2">Cytoplasm</location>
    </subcellularLocation>
</comment>
<evidence type="ECO:0000256" key="3">
    <source>
        <dbReference type="ARBA" id="ARBA00006577"/>
    </source>
</evidence>
<dbReference type="PANTHER" id="PTHR47861">
    <property type="entry name" value="FKBP-TYPE PEPTIDYL-PROLYL CIS-TRANS ISOMERASE SLYD"/>
    <property type="match status" value="1"/>
</dbReference>
<dbReference type="InParanoid" id="A0A414NF39"/>
<dbReference type="InterPro" id="IPR001179">
    <property type="entry name" value="PPIase_FKBP_dom"/>
</dbReference>
<name>A0A414NF39_9ACTN</name>